<feature type="chain" id="PRO_5047303201" description="Por secretion system C-terminal sorting domain-containing protein" evidence="1">
    <location>
        <begin position="20"/>
        <end position="187"/>
    </location>
</feature>
<feature type="signal peptide" evidence="1">
    <location>
        <begin position="1"/>
        <end position="19"/>
    </location>
</feature>
<dbReference type="Proteomes" id="UP001595805">
    <property type="component" value="Unassembled WGS sequence"/>
</dbReference>
<proteinExistence type="predicted"/>
<comment type="caution">
    <text evidence="2">The sequence shown here is derived from an EMBL/GenBank/DDBJ whole genome shotgun (WGS) entry which is preliminary data.</text>
</comment>
<organism evidence="2 3">
    <name type="scientific">Algoriphagus namhaensis</name>
    <dbReference type="NCBI Taxonomy" id="915353"/>
    <lineage>
        <taxon>Bacteria</taxon>
        <taxon>Pseudomonadati</taxon>
        <taxon>Bacteroidota</taxon>
        <taxon>Cytophagia</taxon>
        <taxon>Cytophagales</taxon>
        <taxon>Cyclobacteriaceae</taxon>
        <taxon>Algoriphagus</taxon>
    </lineage>
</organism>
<evidence type="ECO:0000256" key="1">
    <source>
        <dbReference type="SAM" id="SignalP"/>
    </source>
</evidence>
<dbReference type="EMBL" id="JBHRZS010000003">
    <property type="protein sequence ID" value="MFC3879004.1"/>
    <property type="molecule type" value="Genomic_DNA"/>
</dbReference>
<gene>
    <name evidence="2" type="ORF">ACFOSV_02395</name>
</gene>
<protein>
    <recommendedName>
        <fullName evidence="4">Por secretion system C-terminal sorting domain-containing protein</fullName>
    </recommendedName>
</protein>
<evidence type="ECO:0008006" key="4">
    <source>
        <dbReference type="Google" id="ProtNLM"/>
    </source>
</evidence>
<accession>A0ABV8AMN7</accession>
<keyword evidence="3" id="KW-1185">Reference proteome</keyword>
<sequence length="187" mass="20170">MKKLMTVLLTAGIAVGAFAQGSESVQIKKIEAAKVAVAVNAVATGAVVVKIKNVDGDLILRDRISKADKFIKTYDLSQIEKGNYQVEVLGQSGTLAQSSVANFVAEKPEIFGRVSKMEDNSYRLLVSALDSKDVKVLIYDGGKLIHTETIDNPQGLHKIYKVKQASAEGVSFKVETASGYEGYITEE</sequence>
<evidence type="ECO:0000313" key="2">
    <source>
        <dbReference type="EMBL" id="MFC3879004.1"/>
    </source>
</evidence>
<evidence type="ECO:0000313" key="3">
    <source>
        <dbReference type="Proteomes" id="UP001595805"/>
    </source>
</evidence>
<dbReference type="RefSeq" id="WP_377903020.1">
    <property type="nucleotide sequence ID" value="NZ_JBHRZS010000003.1"/>
</dbReference>
<name>A0ABV8AMN7_9BACT</name>
<keyword evidence="1" id="KW-0732">Signal</keyword>
<reference evidence="3" key="1">
    <citation type="journal article" date="2019" name="Int. J. Syst. Evol. Microbiol.">
        <title>The Global Catalogue of Microorganisms (GCM) 10K type strain sequencing project: providing services to taxonomists for standard genome sequencing and annotation.</title>
        <authorList>
            <consortium name="The Broad Institute Genomics Platform"/>
            <consortium name="The Broad Institute Genome Sequencing Center for Infectious Disease"/>
            <person name="Wu L."/>
            <person name="Ma J."/>
        </authorList>
    </citation>
    <scope>NUCLEOTIDE SEQUENCE [LARGE SCALE GENOMIC DNA]</scope>
    <source>
        <strain evidence="3">CCUG 60523</strain>
    </source>
</reference>